<evidence type="ECO:0000313" key="4">
    <source>
        <dbReference type="EMBL" id="QBQ75129.1"/>
    </source>
</evidence>
<evidence type="ECO:0000313" key="3">
    <source>
        <dbReference type="EMBL" id="AOO11277.1"/>
    </source>
</evidence>
<proteinExistence type="predicted"/>
<dbReference type="Proteomes" id="UP000224173">
    <property type="component" value="Segment"/>
</dbReference>
<dbReference type="Proteomes" id="UP000304735">
    <property type="component" value="Segment"/>
</dbReference>
<dbReference type="EMBL" id="KX349290">
    <property type="protein sequence ID" value="AOO11277.1"/>
    <property type="molecule type" value="Genomic_DNA"/>
</dbReference>
<dbReference type="Proteomes" id="UP000222384">
    <property type="component" value="Genome"/>
</dbReference>
<evidence type="ECO:0000313" key="9">
    <source>
        <dbReference type="Proteomes" id="UP000299832"/>
    </source>
</evidence>
<sequence length="62" mass="7197">MSYQSVRNQLLTAEEWNELDALRRAINELPTAVHPDKMEKFTELLIRSQHGVAWRDGSPMSE</sequence>
<evidence type="ECO:0000313" key="8">
    <source>
        <dbReference type="Proteomes" id="UP000223306"/>
    </source>
</evidence>
<dbReference type="EMBL" id="MK493322">
    <property type="protein sequence ID" value="QBQ75129.1"/>
    <property type="molecule type" value="Genomic_DNA"/>
</dbReference>
<gene>
    <name evidence="4" type="ORF">RW010115_018</name>
    <name evidence="1" type="ORF">RW060613_018</name>
    <name evidence="2" type="ORF">RW080711_018</name>
    <name evidence="5" type="ORF">RW220214_018</name>
    <name evidence="3" type="ORF">RW251112_018</name>
    <name evidence="6" type="ORF">RW620316_018</name>
</gene>
<dbReference type="EMBL" id="KX349288">
    <property type="protein sequence ID" value="AOO10831.1"/>
    <property type="molecule type" value="Genomic_DNA"/>
</dbReference>
<evidence type="ECO:0000313" key="10">
    <source>
        <dbReference type="Proteomes" id="UP000301260"/>
    </source>
</evidence>
<reference evidence="9 10" key="2">
    <citation type="submission" date="2019-02" db="EMBL/GenBank/DDBJ databases">
        <title>Diversity in Cyanophage Genomes from Southern New England Coastal Waters.</title>
        <authorList>
            <person name="Marston M.F."/>
        </authorList>
    </citation>
    <scope>NUCLEOTIDE SEQUENCE [LARGE SCALE GENOMIC DNA]</scope>
    <source>
        <strain evidence="4">RW_01_0115_WH8101</strain>
        <strain evidence="5">RW_22_0214</strain>
        <strain evidence="6">RW_62_0316</strain>
    </source>
</reference>
<accession>A0A1D7SAY2</accession>
<dbReference type="EMBL" id="KX349287">
    <property type="protein sequence ID" value="AOO10610.1"/>
    <property type="molecule type" value="Genomic_DNA"/>
</dbReference>
<reference evidence="7 8" key="1">
    <citation type="journal article" date="2016" name="Environ. Microbiol.">
        <title>Genomic diversification of marine cyanophages into stable ecotypes.</title>
        <authorList>
            <person name="Marston M.F."/>
            <person name="Martiny J.B."/>
        </authorList>
    </citation>
    <scope>NUCLEOTIDE SEQUENCE [LARGE SCALE GENOMIC DNA]</scope>
    <source>
        <strain evidence="1">RW_06_0613</strain>
        <strain evidence="2">RW_08_0711</strain>
        <strain evidence="3">RW_25_1112</strain>
    </source>
</reference>
<dbReference type="Proteomes" id="UP000299832">
    <property type="component" value="Genome"/>
</dbReference>
<protein>
    <submittedName>
        <fullName evidence="2">Uncharacterized protein</fullName>
    </submittedName>
</protein>
<evidence type="ECO:0000313" key="7">
    <source>
        <dbReference type="Proteomes" id="UP000222384"/>
    </source>
</evidence>
<evidence type="ECO:0000313" key="1">
    <source>
        <dbReference type="EMBL" id="AOO10610.1"/>
    </source>
</evidence>
<organism evidence="2 8">
    <name type="scientific">Synechococcus phage S-RIM8</name>
    <dbReference type="NCBI Taxonomy" id="756278"/>
    <lineage>
        <taxon>Viruses</taxon>
        <taxon>Duplodnaviria</taxon>
        <taxon>Heunggongvirae</taxon>
        <taxon>Uroviricota</taxon>
        <taxon>Caudoviricetes</taxon>
        <taxon>Pantevenvirales</taxon>
        <taxon>Kyanoviridae</taxon>
        <taxon>Neptunevirus</taxon>
        <taxon>Neptunevirus srim18</taxon>
    </lineage>
</organism>
<evidence type="ECO:0000313" key="2">
    <source>
        <dbReference type="EMBL" id="AOO10831.1"/>
    </source>
</evidence>
<name>A0A1D7SAY2_9CAUD</name>
<dbReference type="Proteomes" id="UP000301260">
    <property type="component" value="Segment"/>
</dbReference>
<dbReference type="EMBL" id="MK493324">
    <property type="protein sequence ID" value="QBQ75572.1"/>
    <property type="molecule type" value="Genomic_DNA"/>
</dbReference>
<dbReference type="EMBL" id="MK493325">
    <property type="protein sequence ID" value="QBQ75792.1"/>
    <property type="molecule type" value="Genomic_DNA"/>
</dbReference>
<dbReference type="Proteomes" id="UP000223306">
    <property type="component" value="Segment"/>
</dbReference>
<evidence type="ECO:0000313" key="6">
    <source>
        <dbReference type="EMBL" id="QBQ75792.1"/>
    </source>
</evidence>
<evidence type="ECO:0000313" key="5">
    <source>
        <dbReference type="EMBL" id="QBQ75572.1"/>
    </source>
</evidence>